<protein>
    <submittedName>
        <fullName evidence="2">Uncharacterized protein</fullName>
    </submittedName>
</protein>
<evidence type="ECO:0000256" key="1">
    <source>
        <dbReference type="SAM" id="MobiDB-lite"/>
    </source>
</evidence>
<dbReference type="KEGG" id="pfy:PFICI_12326"/>
<reference evidence="3" key="1">
    <citation type="journal article" date="2015" name="BMC Genomics">
        <title>Genomic and transcriptomic analysis of the endophytic fungus Pestalotiopsis fici reveals its lifestyle and high potential for synthesis of natural products.</title>
        <authorList>
            <person name="Wang X."/>
            <person name="Zhang X."/>
            <person name="Liu L."/>
            <person name="Xiang M."/>
            <person name="Wang W."/>
            <person name="Sun X."/>
            <person name="Che Y."/>
            <person name="Guo L."/>
            <person name="Liu G."/>
            <person name="Guo L."/>
            <person name="Wang C."/>
            <person name="Yin W.B."/>
            <person name="Stadler M."/>
            <person name="Zhang X."/>
            <person name="Liu X."/>
        </authorList>
    </citation>
    <scope>NUCLEOTIDE SEQUENCE [LARGE SCALE GENOMIC DNA]</scope>
    <source>
        <strain evidence="3">W106-1 / CGMCC3.15140</strain>
    </source>
</reference>
<organism evidence="2 3">
    <name type="scientific">Pestalotiopsis fici (strain W106-1 / CGMCC3.15140)</name>
    <dbReference type="NCBI Taxonomy" id="1229662"/>
    <lineage>
        <taxon>Eukaryota</taxon>
        <taxon>Fungi</taxon>
        <taxon>Dikarya</taxon>
        <taxon>Ascomycota</taxon>
        <taxon>Pezizomycotina</taxon>
        <taxon>Sordariomycetes</taxon>
        <taxon>Xylariomycetidae</taxon>
        <taxon>Amphisphaeriales</taxon>
        <taxon>Sporocadaceae</taxon>
        <taxon>Pestalotiopsis</taxon>
    </lineage>
</organism>
<dbReference type="OrthoDB" id="4499262at2759"/>
<dbReference type="Proteomes" id="UP000030651">
    <property type="component" value="Unassembled WGS sequence"/>
</dbReference>
<dbReference type="HOGENOM" id="CLU_595970_0_0_1"/>
<feature type="region of interest" description="Disordered" evidence="1">
    <location>
        <begin position="197"/>
        <end position="216"/>
    </location>
</feature>
<dbReference type="InParanoid" id="W3WQG4"/>
<dbReference type="GeneID" id="19277339"/>
<dbReference type="RefSeq" id="XP_007839098.1">
    <property type="nucleotide sequence ID" value="XM_007840907.1"/>
</dbReference>
<gene>
    <name evidence="2" type="ORF">PFICI_12326</name>
</gene>
<evidence type="ECO:0000313" key="2">
    <source>
        <dbReference type="EMBL" id="ETS75382.1"/>
    </source>
</evidence>
<keyword evidence="3" id="KW-1185">Reference proteome</keyword>
<feature type="region of interest" description="Disordered" evidence="1">
    <location>
        <begin position="412"/>
        <end position="459"/>
    </location>
</feature>
<sequence>MKKTIRIPGKHQRAKTYLERQNEVPLWQRLSPWHRRMSVKTLECDENGHRIVAWMKGQGDNKNGKAMTLRSTEAMCSTLPPSPLRRNFSFVGMPSTPSKELQRRPSSTTPVMAEMPDTAIFEMMDTSPRVELEDTGIGSETLGNPVNPYGIAGWGSIGLSSAVNNSRAAYQVSEFSSSFPAVANSHTAYQVSEISDSLAAEAPPPRSPLVETHHQPAPQVSRHVLFNIVEKDETKQSGLSIPIPEPNPVLLRQKGPCLYPPPHNIFIRRRARVYSPSRSLNSGTVSRSDSLTWQVKETSSAQKKEDRPRSPNHVLGYKPWHAAQNVDIEEKQRPQGDSMALWSSLRPSSQTTRKLQKLKRVQSRQKPGCISNIGARLKSVVHKNDSEFGGPVANRVHRHGLVYEYLGPTAVTGPYTEQDEPPQSPHQSAGGVPMLPDIPENIRMPVELDSQQTRAIPDA</sequence>
<feature type="region of interest" description="Disordered" evidence="1">
    <location>
        <begin position="331"/>
        <end position="352"/>
    </location>
</feature>
<evidence type="ECO:0000313" key="3">
    <source>
        <dbReference type="Proteomes" id="UP000030651"/>
    </source>
</evidence>
<proteinExistence type="predicted"/>
<accession>W3WQG4</accession>
<feature type="region of interest" description="Disordered" evidence="1">
    <location>
        <begin position="277"/>
        <end position="316"/>
    </location>
</feature>
<feature type="compositionally biased region" description="Polar residues" evidence="1">
    <location>
        <begin position="277"/>
        <end position="301"/>
    </location>
</feature>
<name>W3WQG4_PESFW</name>
<dbReference type="AlphaFoldDB" id="W3WQG4"/>
<dbReference type="EMBL" id="KI912118">
    <property type="protein sequence ID" value="ETS75382.1"/>
    <property type="molecule type" value="Genomic_DNA"/>
</dbReference>
<feature type="compositionally biased region" description="Polar residues" evidence="1">
    <location>
        <begin position="449"/>
        <end position="459"/>
    </location>
</feature>